<sequence>MLGALRALGVSLVIAALIGSGCAPKKPPAPGALPPGTPPPIGTQKPYQINGVWYYPIPSAEGFREEGYASWYGRDFHGRSTASGEPFDMYAMTAAHKILPLGTHVKVTDRRTGRSIIVRINDRGPFVPGRVIDLSYGAARALGILNDGIAPVVVEAVRVTTPVLVAGSSPSWQVEPVRPYRQGPFAVQVGSFQNADNAQWLKKKMAKRYGEVAVRTAWVAGSVFYRVQVGHFTDLDRALQSMETFQRQGYRDAFVIALEGQ</sequence>
<dbReference type="GO" id="GO:0008932">
    <property type="term" value="F:lytic endotransglycosylase activity"/>
    <property type="evidence" value="ECO:0007669"/>
    <property type="project" value="UniProtKB-UniRule"/>
</dbReference>
<dbReference type="InterPro" id="IPR012997">
    <property type="entry name" value="RplA"/>
</dbReference>
<name>A0A3N1ULW7_9BACT</name>
<dbReference type="EMBL" id="RJVA01000012">
    <property type="protein sequence ID" value="ROQ92205.1"/>
    <property type="molecule type" value="Genomic_DNA"/>
</dbReference>
<dbReference type="OrthoDB" id="9779128at2"/>
<evidence type="ECO:0000313" key="8">
    <source>
        <dbReference type="EMBL" id="ROQ92205.1"/>
    </source>
</evidence>
<keyword evidence="1 6" id="KW-0732">Signal</keyword>
<dbReference type="Pfam" id="PF03330">
    <property type="entry name" value="DPBB_1"/>
    <property type="match status" value="1"/>
</dbReference>
<feature type="signal peptide" evidence="6">
    <location>
        <begin position="1"/>
        <end position="25"/>
    </location>
</feature>
<comment type="function">
    <text evidence="4">Lytic transglycosylase with a strong preference for naked glycan strands that lack stem peptides.</text>
</comment>
<dbReference type="InterPro" id="IPR034718">
    <property type="entry name" value="RlpA"/>
</dbReference>
<dbReference type="GO" id="GO:0005886">
    <property type="term" value="C:plasma membrane"/>
    <property type="evidence" value="ECO:0007669"/>
    <property type="project" value="UniProtKB-SubCell"/>
</dbReference>
<dbReference type="PANTHER" id="PTHR34183:SF1">
    <property type="entry name" value="ENDOLYTIC PEPTIDOGLYCAN TRANSGLYCOSYLASE RLPA"/>
    <property type="match status" value="1"/>
</dbReference>
<dbReference type="SUPFAM" id="SSF110997">
    <property type="entry name" value="Sporulation related repeat"/>
    <property type="match status" value="1"/>
</dbReference>
<dbReference type="GO" id="GO:0000270">
    <property type="term" value="P:peptidoglycan metabolic process"/>
    <property type="evidence" value="ECO:0007669"/>
    <property type="project" value="UniProtKB-UniRule"/>
</dbReference>
<dbReference type="Proteomes" id="UP000276223">
    <property type="component" value="Unassembled WGS sequence"/>
</dbReference>
<dbReference type="PANTHER" id="PTHR34183">
    <property type="entry name" value="ENDOLYTIC PEPTIDOGLYCAN TRANSGLYCOSYLASE RLPA"/>
    <property type="match status" value="1"/>
</dbReference>
<evidence type="ECO:0000256" key="5">
    <source>
        <dbReference type="RuleBase" id="RU003495"/>
    </source>
</evidence>
<dbReference type="InterPro" id="IPR009009">
    <property type="entry name" value="RlpA-like_DPBB"/>
</dbReference>
<evidence type="ECO:0000256" key="6">
    <source>
        <dbReference type="SAM" id="SignalP"/>
    </source>
</evidence>
<dbReference type="Gene3D" id="3.30.70.1070">
    <property type="entry name" value="Sporulation related repeat"/>
    <property type="match status" value="1"/>
</dbReference>
<dbReference type="Gene3D" id="2.40.40.10">
    <property type="entry name" value="RlpA-like domain"/>
    <property type="match status" value="1"/>
</dbReference>
<keyword evidence="9" id="KW-1185">Reference proteome</keyword>
<protein>
    <recommendedName>
        <fullName evidence="4">Probable endolytic peptidoglycan transglycosylase RlpA</fullName>
        <ecNumber evidence="4">4.2.2.-</ecNumber>
    </recommendedName>
</protein>
<keyword evidence="4" id="KW-0564">Palmitate</keyword>
<feature type="domain" description="SPOR" evidence="7">
    <location>
        <begin position="179"/>
        <end position="258"/>
    </location>
</feature>
<dbReference type="SUPFAM" id="SSF50685">
    <property type="entry name" value="Barwin-like endoglucanases"/>
    <property type="match status" value="1"/>
</dbReference>
<dbReference type="PROSITE" id="PS51257">
    <property type="entry name" value="PROKAR_LIPOPROTEIN"/>
    <property type="match status" value="1"/>
</dbReference>
<evidence type="ECO:0000256" key="1">
    <source>
        <dbReference type="ARBA" id="ARBA00022729"/>
    </source>
</evidence>
<evidence type="ECO:0000256" key="2">
    <source>
        <dbReference type="ARBA" id="ARBA00023239"/>
    </source>
</evidence>
<dbReference type="GO" id="GO:0042834">
    <property type="term" value="F:peptidoglycan binding"/>
    <property type="evidence" value="ECO:0007669"/>
    <property type="project" value="InterPro"/>
</dbReference>
<dbReference type="Pfam" id="PF05036">
    <property type="entry name" value="SPOR"/>
    <property type="match status" value="1"/>
</dbReference>
<dbReference type="PROSITE" id="PS51724">
    <property type="entry name" value="SPOR"/>
    <property type="match status" value="1"/>
</dbReference>
<comment type="caution">
    <text evidence="8">The sequence shown here is derived from an EMBL/GenBank/DDBJ whole genome shotgun (WGS) entry which is preliminary data.</text>
</comment>
<dbReference type="CDD" id="cd22268">
    <property type="entry name" value="DPBB_RlpA-like"/>
    <property type="match status" value="1"/>
</dbReference>
<proteinExistence type="inferred from homology"/>
<gene>
    <name evidence="4" type="primary">rlpA</name>
    <name evidence="8" type="ORF">EDC27_1903</name>
</gene>
<dbReference type="InterPro" id="IPR036680">
    <property type="entry name" value="SPOR-like_sf"/>
</dbReference>
<evidence type="ECO:0000256" key="3">
    <source>
        <dbReference type="ARBA" id="ARBA00023316"/>
    </source>
</evidence>
<dbReference type="InterPro" id="IPR036908">
    <property type="entry name" value="RlpA-like_sf"/>
</dbReference>
<evidence type="ECO:0000313" key="9">
    <source>
        <dbReference type="Proteomes" id="UP000276223"/>
    </source>
</evidence>
<keyword evidence="3 4" id="KW-0961">Cell wall biogenesis/degradation</keyword>
<comment type="subcellular location">
    <subcellularLocation>
        <location evidence="4">Cell membrane</location>
        <topology evidence="4">Lipid-anchor</topology>
    </subcellularLocation>
</comment>
<accession>A0A3N1ULW7</accession>
<dbReference type="AlphaFoldDB" id="A0A3N1ULW7"/>
<keyword evidence="4" id="KW-1003">Cell membrane</keyword>
<dbReference type="InterPro" id="IPR007730">
    <property type="entry name" value="SPOR-like_dom"/>
</dbReference>
<dbReference type="RefSeq" id="WP_123290375.1">
    <property type="nucleotide sequence ID" value="NZ_RJVA01000012.1"/>
</dbReference>
<evidence type="ECO:0000256" key="4">
    <source>
        <dbReference type="HAMAP-Rule" id="MF_02071"/>
    </source>
</evidence>
<reference evidence="8 9" key="1">
    <citation type="submission" date="2018-11" db="EMBL/GenBank/DDBJ databases">
        <title>Genomic Encyclopedia of Type Strains, Phase IV (KMG-IV): sequencing the most valuable type-strain genomes for metagenomic binning, comparative biology and taxonomic classification.</title>
        <authorList>
            <person name="Goeker M."/>
        </authorList>
    </citation>
    <scope>NUCLEOTIDE SEQUENCE [LARGE SCALE GENOMIC DNA]</scope>
    <source>
        <strain evidence="8 9">DSM 22027</strain>
    </source>
</reference>
<keyword evidence="4" id="KW-0472">Membrane</keyword>
<dbReference type="GO" id="GO:0071555">
    <property type="term" value="P:cell wall organization"/>
    <property type="evidence" value="ECO:0007669"/>
    <property type="project" value="UniProtKB-KW"/>
</dbReference>
<feature type="chain" id="PRO_5018341875" description="Probable endolytic peptidoglycan transglycosylase RlpA" evidence="6">
    <location>
        <begin position="26"/>
        <end position="261"/>
    </location>
</feature>
<organism evidence="8 9">
    <name type="scientific">Desulfosoma caldarium</name>
    <dbReference type="NCBI Taxonomy" id="610254"/>
    <lineage>
        <taxon>Bacteria</taxon>
        <taxon>Pseudomonadati</taxon>
        <taxon>Thermodesulfobacteriota</taxon>
        <taxon>Syntrophobacteria</taxon>
        <taxon>Syntrophobacterales</taxon>
        <taxon>Syntrophobacteraceae</taxon>
        <taxon>Desulfosoma</taxon>
    </lineage>
</organism>
<dbReference type="EC" id="4.2.2.-" evidence="4"/>
<keyword evidence="2 4" id="KW-0456">Lyase</keyword>
<dbReference type="NCBIfam" id="TIGR00413">
    <property type="entry name" value="rlpA"/>
    <property type="match status" value="1"/>
</dbReference>
<dbReference type="HAMAP" id="MF_02071">
    <property type="entry name" value="RlpA"/>
    <property type="match status" value="1"/>
</dbReference>
<evidence type="ECO:0000259" key="7">
    <source>
        <dbReference type="PROSITE" id="PS51724"/>
    </source>
</evidence>
<keyword evidence="4 8" id="KW-0449">Lipoprotein</keyword>
<comment type="similarity">
    <text evidence="4 5">Belongs to the RlpA family.</text>
</comment>